<evidence type="ECO:0000259" key="1">
    <source>
        <dbReference type="PROSITE" id="PS50846"/>
    </source>
</evidence>
<evidence type="ECO:0000313" key="2">
    <source>
        <dbReference type="EMBL" id="SNX68445.1"/>
    </source>
</evidence>
<reference evidence="2 3" key="1">
    <citation type="submission" date="2017-08" db="EMBL/GenBank/DDBJ databases">
        <authorList>
            <person name="de Groot N.N."/>
        </authorList>
    </citation>
    <scope>NUCLEOTIDE SEQUENCE [LARGE SCALE GENOMIC DNA]</scope>
    <source>
        <strain evidence="2 3">JC228</strain>
    </source>
</reference>
<dbReference type="GO" id="GO:0046872">
    <property type="term" value="F:metal ion binding"/>
    <property type="evidence" value="ECO:0007669"/>
    <property type="project" value="InterPro"/>
</dbReference>
<accession>A0A285CM17</accession>
<dbReference type="EMBL" id="OAOP01000002">
    <property type="protein sequence ID" value="SNX68445.1"/>
    <property type="molecule type" value="Genomic_DNA"/>
</dbReference>
<sequence>MEDLTLFIKEATSEEPIQKLETILMGMDGVERALVDIEDGEVKITYDSNQIGQEDIVNRIKQYGLHPIQG</sequence>
<dbReference type="Pfam" id="PF00403">
    <property type="entry name" value="HMA"/>
    <property type="match status" value="1"/>
</dbReference>
<protein>
    <submittedName>
        <fullName evidence="2">Copper chaperone CopZ</fullName>
    </submittedName>
</protein>
<dbReference type="AlphaFoldDB" id="A0A285CM17"/>
<dbReference type="SUPFAM" id="SSF55008">
    <property type="entry name" value="HMA, heavy metal-associated domain"/>
    <property type="match status" value="1"/>
</dbReference>
<keyword evidence="3" id="KW-1185">Reference proteome</keyword>
<proteinExistence type="predicted"/>
<dbReference type="RefSeq" id="WP_097157709.1">
    <property type="nucleotide sequence ID" value="NZ_JBEPMQ010000001.1"/>
</dbReference>
<gene>
    <name evidence="2" type="ORF">SAMN05877753_102534</name>
</gene>
<dbReference type="Gene3D" id="3.30.70.100">
    <property type="match status" value="1"/>
</dbReference>
<dbReference type="Proteomes" id="UP000219546">
    <property type="component" value="Unassembled WGS sequence"/>
</dbReference>
<dbReference type="PROSITE" id="PS50846">
    <property type="entry name" value="HMA_2"/>
    <property type="match status" value="1"/>
</dbReference>
<organism evidence="2 3">
    <name type="scientific">Bacillus oleivorans</name>
    <dbReference type="NCBI Taxonomy" id="1448271"/>
    <lineage>
        <taxon>Bacteria</taxon>
        <taxon>Bacillati</taxon>
        <taxon>Bacillota</taxon>
        <taxon>Bacilli</taxon>
        <taxon>Bacillales</taxon>
        <taxon>Bacillaceae</taxon>
        <taxon>Bacillus</taxon>
    </lineage>
</organism>
<evidence type="ECO:0000313" key="3">
    <source>
        <dbReference type="Proteomes" id="UP000219546"/>
    </source>
</evidence>
<dbReference type="InterPro" id="IPR036163">
    <property type="entry name" value="HMA_dom_sf"/>
</dbReference>
<dbReference type="CDD" id="cd00371">
    <property type="entry name" value="HMA"/>
    <property type="match status" value="1"/>
</dbReference>
<feature type="domain" description="HMA" evidence="1">
    <location>
        <begin position="2"/>
        <end position="68"/>
    </location>
</feature>
<dbReference type="OrthoDB" id="2428971at2"/>
<dbReference type="InterPro" id="IPR006121">
    <property type="entry name" value="HMA_dom"/>
</dbReference>
<name>A0A285CM17_9BACI</name>